<evidence type="ECO:0000259" key="1">
    <source>
        <dbReference type="Pfam" id="PF01658"/>
    </source>
</evidence>
<dbReference type="SUPFAM" id="SSF55347">
    <property type="entry name" value="Glyceraldehyde-3-phosphate dehydrogenase-like, C-terminal domain"/>
    <property type="match status" value="1"/>
</dbReference>
<sequence>MPNIAVAGIGNCSSALVQALYGVSSGTIVHTDLVPGLDSVPVRDLRITAAFDVDARKVGIPLEKAVFVEPNCTTHYVDIPDQLPVVTVGPLADGVRGPLSGVVQVHDLAHRATAADVAAELRNSAVDVLVVFLPTGAQEAAELYAEAALAAGCSLVNCTPALLGRSPKWRERFQNRGTTLLGDDMKSHIGSTTVHQALLSALKTQGVTVNSTYQLNIGGNTDFLNLRDTGRSAAKRVTKATALRELVSPETAMDLGPSDHIAQLKDRKVGYIRIEGNGYLGMPFSMEVRLEVEDSPNSAAIAIDAVRTAAILQSGVTLDLPAVLPSLFKAPGLPDR</sequence>
<dbReference type="PANTHER" id="PTHR43125">
    <property type="entry name" value="INOSITOL-3-PHOSPHATE SYNTHASE"/>
    <property type="match status" value="1"/>
</dbReference>
<organism evidence="2 3">
    <name type="scientific">Streptacidiphilus cavernicola</name>
    <dbReference type="NCBI Taxonomy" id="3342716"/>
    <lineage>
        <taxon>Bacteria</taxon>
        <taxon>Bacillati</taxon>
        <taxon>Actinomycetota</taxon>
        <taxon>Actinomycetes</taxon>
        <taxon>Kitasatosporales</taxon>
        <taxon>Streptomycetaceae</taxon>
        <taxon>Streptacidiphilus</taxon>
    </lineage>
</organism>
<dbReference type="PANTHER" id="PTHR43125:SF1">
    <property type="entry name" value="INOSITOL-3-PHOSPHATE SYNTHASE"/>
    <property type="match status" value="1"/>
</dbReference>
<name>A0ABV6UU64_9ACTN</name>
<dbReference type="InterPro" id="IPR013021">
    <property type="entry name" value="Myo-inos-1-P_Synthase_GAPDH"/>
</dbReference>
<dbReference type="Proteomes" id="UP001592528">
    <property type="component" value="Unassembled WGS sequence"/>
</dbReference>
<comment type="caution">
    <text evidence="2">The sequence shown here is derived from an EMBL/GenBank/DDBJ whole genome shotgun (WGS) entry which is preliminary data.</text>
</comment>
<dbReference type="RefSeq" id="WP_084714929.1">
    <property type="nucleotide sequence ID" value="NZ_JBHEZZ010000018.1"/>
</dbReference>
<dbReference type="Pfam" id="PF01658">
    <property type="entry name" value="Inos-1-P_synth"/>
    <property type="match status" value="1"/>
</dbReference>
<dbReference type="InterPro" id="IPR052199">
    <property type="entry name" value="MIPS"/>
</dbReference>
<evidence type="ECO:0000313" key="2">
    <source>
        <dbReference type="EMBL" id="MFC1405001.1"/>
    </source>
</evidence>
<evidence type="ECO:0000313" key="3">
    <source>
        <dbReference type="Proteomes" id="UP001592528"/>
    </source>
</evidence>
<feature type="domain" description="Myo-inositol-1-phosphate synthase GAPDH-like" evidence="1">
    <location>
        <begin position="190"/>
        <end position="295"/>
    </location>
</feature>
<keyword evidence="3" id="KW-1185">Reference proteome</keyword>
<dbReference type="Gene3D" id="3.30.360.10">
    <property type="entry name" value="Dihydrodipicolinate Reductase, domain 2"/>
    <property type="match status" value="1"/>
</dbReference>
<proteinExistence type="predicted"/>
<accession>A0ABV6UU64</accession>
<protein>
    <submittedName>
        <fullName evidence="2">Inositol-3-phosphate synthase</fullName>
    </submittedName>
</protein>
<dbReference type="EMBL" id="JBHEZZ010000018">
    <property type="protein sequence ID" value="MFC1405001.1"/>
    <property type="molecule type" value="Genomic_DNA"/>
</dbReference>
<gene>
    <name evidence="2" type="ORF">ACEZDJ_27335</name>
</gene>
<dbReference type="InterPro" id="IPR036291">
    <property type="entry name" value="NAD(P)-bd_dom_sf"/>
</dbReference>
<dbReference type="Gene3D" id="3.40.50.720">
    <property type="entry name" value="NAD(P)-binding Rossmann-like Domain"/>
    <property type="match status" value="1"/>
</dbReference>
<dbReference type="SUPFAM" id="SSF51735">
    <property type="entry name" value="NAD(P)-binding Rossmann-fold domains"/>
    <property type="match status" value="1"/>
</dbReference>
<reference evidence="2 3" key="1">
    <citation type="submission" date="2024-09" db="EMBL/GenBank/DDBJ databases">
        <authorList>
            <person name="Lee S.D."/>
        </authorList>
    </citation>
    <scope>NUCLEOTIDE SEQUENCE [LARGE SCALE GENOMIC DNA]</scope>
    <source>
        <strain evidence="2 3">N1-5</strain>
    </source>
</reference>